<dbReference type="PROSITE" id="PS51017">
    <property type="entry name" value="CCT"/>
    <property type="match status" value="1"/>
</dbReference>
<dbReference type="PROSITE" id="PS50110">
    <property type="entry name" value="RESPONSE_REGULATORY"/>
    <property type="match status" value="1"/>
</dbReference>
<accession>A0A1Q3BUA2</accession>
<keyword evidence="7 9" id="KW-0539">Nucleus</keyword>
<evidence type="ECO:0000259" key="11">
    <source>
        <dbReference type="PROSITE" id="PS50110"/>
    </source>
</evidence>
<dbReference type="InParanoid" id="A0A1Q3BUA2"/>
<dbReference type="InterPro" id="IPR010402">
    <property type="entry name" value="CCT_domain"/>
</dbReference>
<dbReference type="GO" id="GO:0048511">
    <property type="term" value="P:rhythmic process"/>
    <property type="evidence" value="ECO:0007669"/>
    <property type="project" value="UniProtKB-KW"/>
</dbReference>
<sequence length="517" mass="58610">MKMNNESGNSNNKSGDGFIDRSKVRILLCDNDNHSSQEVFSLLLKCSYQVTSVRSARQVIGALNAEGPDIDIILTELDLPMNKGMKMLKNIMRDKKLRRIPVIMMSAQDEVSTVVKCLMLGAADYLVKPLRTNELLNLWTHMWRRRRMLGLAEKNILNYEFDLVVPDRSDANTNSTTLFSDDTDDKSWRSTNPEIGMSPHQEDESAAVSAEPSHADLSENRADLLSDIGTGQFSSGPKKSELRIGESSAFFTYVKSSMLKNYSQGVAQVVDNADGLVRLEDNVRACSRQVMNNSPTHENEEALEIISQGDDFPSSSSVPDFLSTERSSTPPVSTEYPQQRNYKEGNYESSYETQVNISGLPTQTIYPYYIPGVMNQVMMQSSAELYQKSLHDLQNHANSVMLPQYNHLQHCPPHLQYPHVTGMASFPYFQVGMCLQPGQMPTSHSGHTYENSSSIDVKVNKVDRREAALMKFRQKRKERCFDKKIRYVNRKHLAERRPRVRGQFVRNINDVNVDLNE</sequence>
<evidence type="ECO:0000256" key="1">
    <source>
        <dbReference type="ARBA" id="ARBA00004123"/>
    </source>
</evidence>
<evidence type="ECO:0000256" key="10">
    <source>
        <dbReference type="SAM" id="MobiDB-lite"/>
    </source>
</evidence>
<dbReference type="AlphaFoldDB" id="A0A1Q3BUA2"/>
<feature type="domain" description="CCT" evidence="12">
    <location>
        <begin position="465"/>
        <end position="507"/>
    </location>
</feature>
<evidence type="ECO:0000259" key="12">
    <source>
        <dbReference type="PROSITE" id="PS51017"/>
    </source>
</evidence>
<protein>
    <submittedName>
        <fullName evidence="13">Response_reg domain-containing protein/CCT domain-containing protein</fullName>
    </submittedName>
</protein>
<keyword evidence="3" id="KW-0902">Two-component regulatory system</keyword>
<comment type="caution">
    <text evidence="8">Lacks conserved residue(s) required for the propagation of feature annotation.</text>
</comment>
<dbReference type="PANTHER" id="PTHR43874:SF1">
    <property type="entry name" value="TWO-COMPONENT RESPONSE REGULATOR-LIKE APRR1"/>
    <property type="match status" value="1"/>
</dbReference>
<reference evidence="14" key="1">
    <citation type="submission" date="2016-04" db="EMBL/GenBank/DDBJ databases">
        <title>Cephalotus genome sequencing.</title>
        <authorList>
            <person name="Fukushima K."/>
            <person name="Hasebe M."/>
            <person name="Fang X."/>
        </authorList>
    </citation>
    <scope>NUCLEOTIDE SEQUENCE [LARGE SCALE GENOMIC DNA]</scope>
    <source>
        <strain evidence="14">cv. St1</strain>
    </source>
</reference>
<keyword evidence="14" id="KW-1185">Reference proteome</keyword>
<dbReference type="FunCoup" id="A0A1Q3BUA2">
    <property type="interactions" value="108"/>
</dbReference>
<keyword evidence="6" id="KW-0804">Transcription</keyword>
<feature type="domain" description="Response regulatory" evidence="11">
    <location>
        <begin position="25"/>
        <end position="143"/>
    </location>
</feature>
<evidence type="ECO:0000256" key="6">
    <source>
        <dbReference type="ARBA" id="ARBA00023163"/>
    </source>
</evidence>
<dbReference type="SUPFAM" id="SSF52172">
    <property type="entry name" value="CheY-like"/>
    <property type="match status" value="1"/>
</dbReference>
<organism evidence="13 14">
    <name type="scientific">Cephalotus follicularis</name>
    <name type="common">Albany pitcher plant</name>
    <dbReference type="NCBI Taxonomy" id="3775"/>
    <lineage>
        <taxon>Eukaryota</taxon>
        <taxon>Viridiplantae</taxon>
        <taxon>Streptophyta</taxon>
        <taxon>Embryophyta</taxon>
        <taxon>Tracheophyta</taxon>
        <taxon>Spermatophyta</taxon>
        <taxon>Magnoliopsida</taxon>
        <taxon>eudicotyledons</taxon>
        <taxon>Gunneridae</taxon>
        <taxon>Pentapetalae</taxon>
        <taxon>rosids</taxon>
        <taxon>fabids</taxon>
        <taxon>Oxalidales</taxon>
        <taxon>Cephalotaceae</taxon>
        <taxon>Cephalotus</taxon>
    </lineage>
</organism>
<dbReference type="Gene3D" id="3.40.50.2300">
    <property type="match status" value="1"/>
</dbReference>
<dbReference type="Pfam" id="PF00072">
    <property type="entry name" value="Response_reg"/>
    <property type="match status" value="1"/>
</dbReference>
<dbReference type="SMART" id="SM00448">
    <property type="entry name" value="REC"/>
    <property type="match status" value="1"/>
</dbReference>
<evidence type="ECO:0000256" key="7">
    <source>
        <dbReference type="ARBA" id="ARBA00023242"/>
    </source>
</evidence>
<gene>
    <name evidence="13" type="ORF">CFOL_v3_15029</name>
</gene>
<name>A0A1Q3BUA2_CEPFO</name>
<keyword evidence="4" id="KW-0805">Transcription regulation</keyword>
<comment type="subcellular location">
    <subcellularLocation>
        <location evidence="1 9">Nucleus</location>
    </subcellularLocation>
</comment>
<dbReference type="InterPro" id="IPR001789">
    <property type="entry name" value="Sig_transdc_resp-reg_receiver"/>
</dbReference>
<dbReference type="PANTHER" id="PTHR43874">
    <property type="entry name" value="TWO-COMPONENT RESPONSE REGULATOR"/>
    <property type="match status" value="1"/>
</dbReference>
<evidence type="ECO:0000313" key="13">
    <source>
        <dbReference type="EMBL" id="GAV71537.1"/>
    </source>
</evidence>
<feature type="compositionally biased region" description="Polar residues" evidence="10">
    <location>
        <begin position="324"/>
        <end position="338"/>
    </location>
</feature>
<dbReference type="GO" id="GO:0009736">
    <property type="term" value="P:cytokinin-activated signaling pathway"/>
    <property type="evidence" value="ECO:0007669"/>
    <property type="project" value="InterPro"/>
</dbReference>
<evidence type="ECO:0000256" key="8">
    <source>
        <dbReference type="PROSITE-ProRule" id="PRU00169"/>
    </source>
</evidence>
<keyword evidence="5" id="KW-0090">Biological rhythms</keyword>
<evidence type="ECO:0000256" key="4">
    <source>
        <dbReference type="ARBA" id="ARBA00023015"/>
    </source>
</evidence>
<comment type="similarity">
    <text evidence="2">Belongs to the ARR-like family.</text>
</comment>
<dbReference type="EMBL" id="BDDD01000923">
    <property type="protein sequence ID" value="GAV71537.1"/>
    <property type="molecule type" value="Genomic_DNA"/>
</dbReference>
<feature type="region of interest" description="Disordered" evidence="10">
    <location>
        <begin position="172"/>
        <end position="215"/>
    </location>
</feature>
<proteinExistence type="inferred from homology"/>
<feature type="region of interest" description="Disordered" evidence="10">
    <location>
        <begin position="307"/>
        <end position="338"/>
    </location>
</feature>
<dbReference type="InterPro" id="IPR045279">
    <property type="entry name" value="ARR-like"/>
</dbReference>
<evidence type="ECO:0000256" key="9">
    <source>
        <dbReference type="PROSITE-ProRule" id="PRU00357"/>
    </source>
</evidence>
<evidence type="ECO:0000256" key="5">
    <source>
        <dbReference type="ARBA" id="ARBA00023108"/>
    </source>
</evidence>
<dbReference type="Pfam" id="PF06203">
    <property type="entry name" value="CCT"/>
    <property type="match status" value="1"/>
</dbReference>
<dbReference type="Proteomes" id="UP000187406">
    <property type="component" value="Unassembled WGS sequence"/>
</dbReference>
<dbReference type="OrthoDB" id="60033at2759"/>
<dbReference type="GO" id="GO:0000160">
    <property type="term" value="P:phosphorelay signal transduction system"/>
    <property type="evidence" value="ECO:0007669"/>
    <property type="project" value="UniProtKB-KW"/>
</dbReference>
<evidence type="ECO:0000313" key="14">
    <source>
        <dbReference type="Proteomes" id="UP000187406"/>
    </source>
</evidence>
<evidence type="ECO:0000256" key="3">
    <source>
        <dbReference type="ARBA" id="ARBA00023012"/>
    </source>
</evidence>
<dbReference type="GO" id="GO:0005634">
    <property type="term" value="C:nucleus"/>
    <property type="evidence" value="ECO:0007669"/>
    <property type="project" value="UniProtKB-SubCell"/>
</dbReference>
<comment type="caution">
    <text evidence="13">The sequence shown here is derived from an EMBL/GenBank/DDBJ whole genome shotgun (WGS) entry which is preliminary data.</text>
</comment>
<dbReference type="STRING" id="3775.A0A1Q3BUA2"/>
<dbReference type="InterPro" id="IPR011006">
    <property type="entry name" value="CheY-like_superfamily"/>
</dbReference>
<evidence type="ECO:0000256" key="2">
    <source>
        <dbReference type="ARBA" id="ARBA00010330"/>
    </source>
</evidence>